<dbReference type="Gene3D" id="1.10.3910.10">
    <property type="entry name" value="SP0561-like"/>
    <property type="match status" value="1"/>
</dbReference>
<proteinExistence type="predicted"/>
<keyword evidence="2" id="KW-0963">Cytoplasm</keyword>
<dbReference type="STRING" id="1237149.C900_02000"/>
<dbReference type="eggNOG" id="COG4309">
    <property type="taxonomic scope" value="Bacteria"/>
</dbReference>
<reference evidence="7 8" key="1">
    <citation type="submission" date="2012-12" db="EMBL/GenBank/DDBJ databases">
        <title>Genome assembly of Fulvivirga imtechensis AK7.</title>
        <authorList>
            <person name="Nupur N."/>
            <person name="Khatri I."/>
            <person name="Kumar R."/>
            <person name="Subramanian S."/>
            <person name="Pinnaka A."/>
        </authorList>
    </citation>
    <scope>NUCLEOTIDE SEQUENCE [LARGE SCALE GENOMIC DNA]</scope>
    <source>
        <strain evidence="7 8">AK7</strain>
    </source>
</reference>
<dbReference type="CDD" id="cd12108">
    <property type="entry name" value="Hr-like"/>
    <property type="match status" value="1"/>
</dbReference>
<accession>L8JT33</accession>
<dbReference type="eggNOG" id="COG2846">
    <property type="taxonomic scope" value="Bacteria"/>
</dbReference>
<dbReference type="InterPro" id="IPR019903">
    <property type="entry name" value="RIC_family"/>
</dbReference>
<dbReference type="PANTHER" id="PTHR36438:SF1">
    <property type="entry name" value="IRON-SULFUR CLUSTER REPAIR PROTEIN YTFE"/>
    <property type="match status" value="1"/>
</dbReference>
<organism evidence="7 8">
    <name type="scientific">Fulvivirga imtechensis AK7</name>
    <dbReference type="NCBI Taxonomy" id="1237149"/>
    <lineage>
        <taxon>Bacteria</taxon>
        <taxon>Pseudomonadati</taxon>
        <taxon>Bacteroidota</taxon>
        <taxon>Cytophagia</taxon>
        <taxon>Cytophagales</taxon>
        <taxon>Fulvivirgaceae</taxon>
        <taxon>Fulvivirga</taxon>
    </lineage>
</organism>
<evidence type="ECO:0000313" key="8">
    <source>
        <dbReference type="Proteomes" id="UP000011135"/>
    </source>
</evidence>
<comment type="caution">
    <text evidence="7">The sequence shown here is derived from an EMBL/GenBank/DDBJ whole genome shotgun (WGS) entry which is preliminary data.</text>
</comment>
<dbReference type="EMBL" id="AMZN01000029">
    <property type="protein sequence ID" value="ELR72005.1"/>
    <property type="molecule type" value="Genomic_DNA"/>
</dbReference>
<keyword evidence="3" id="KW-0479">Metal-binding</keyword>
<dbReference type="InterPro" id="IPR012312">
    <property type="entry name" value="Hemerythrin-like"/>
</dbReference>
<dbReference type="PATRIC" id="fig|1237149.3.peg.1955"/>
<feature type="domain" description="DUF2249" evidence="6">
    <location>
        <begin position="7"/>
        <end position="75"/>
    </location>
</feature>
<dbReference type="GO" id="GO:0046872">
    <property type="term" value="F:metal ion binding"/>
    <property type="evidence" value="ECO:0007669"/>
    <property type="project" value="UniProtKB-KW"/>
</dbReference>
<name>L8JT33_9BACT</name>
<evidence type="ECO:0000256" key="2">
    <source>
        <dbReference type="ARBA" id="ARBA00022490"/>
    </source>
</evidence>
<dbReference type="Pfam" id="PF01814">
    <property type="entry name" value="Hemerythrin"/>
    <property type="match status" value="1"/>
</dbReference>
<dbReference type="Gene3D" id="1.20.120.520">
    <property type="entry name" value="nmb1532 protein domain like"/>
    <property type="match status" value="1"/>
</dbReference>
<dbReference type="GO" id="GO:0005737">
    <property type="term" value="C:cytoplasm"/>
    <property type="evidence" value="ECO:0007669"/>
    <property type="project" value="UniProtKB-SubCell"/>
</dbReference>
<dbReference type="Proteomes" id="UP000011135">
    <property type="component" value="Unassembled WGS sequence"/>
</dbReference>
<dbReference type="OrthoDB" id="9797132at2"/>
<evidence type="ECO:0000256" key="4">
    <source>
        <dbReference type="ARBA" id="ARBA00023004"/>
    </source>
</evidence>
<dbReference type="RefSeq" id="WP_009579447.1">
    <property type="nucleotide sequence ID" value="NZ_AMZN01000029.1"/>
</dbReference>
<dbReference type="Pfam" id="PF04405">
    <property type="entry name" value="ScdA_N"/>
    <property type="match status" value="1"/>
</dbReference>
<dbReference type="AlphaFoldDB" id="L8JT33"/>
<evidence type="ECO:0000313" key="7">
    <source>
        <dbReference type="EMBL" id="ELR72005.1"/>
    </source>
</evidence>
<comment type="subcellular location">
    <subcellularLocation>
        <location evidence="1">Cytoplasm</location>
    </subcellularLocation>
</comment>
<keyword evidence="4" id="KW-0408">Iron</keyword>
<sequence length="306" mass="35510">MRTEHLLDVRIIEPKLKHPTIFQRFDELETGEQLTIVNDHDPLPLYYQFKAERPEQFEWNYLQEGPDAWRVGITKTAQIKTVADVLVDNPKAATVFKKYNIDFCCKGARPLDEACAEAGVRSDEILQEIDKAEEIPQFNMRANEWSLDFLTEYIVNNHHKYVRDNAQDLENLADKVAQVHGEFHPELIEIAGIVSEITEDLLEHMEKEEQVLFPAIRTMVSKGKVHFPFGSIRNPIMMMEDEHSEAGQGFDDIRRLSEQYTIPEDACASYRLLFEKLQAFEDDLHQHVHLENNILFPKAIALEDSF</sequence>
<feature type="domain" description="Hemerythrin-like" evidence="5">
    <location>
        <begin position="154"/>
        <end position="299"/>
    </location>
</feature>
<evidence type="ECO:0000259" key="6">
    <source>
        <dbReference type="Pfam" id="PF10006"/>
    </source>
</evidence>
<dbReference type="NCBIfam" id="TIGR03652">
    <property type="entry name" value="FeS_repair_RIC"/>
    <property type="match status" value="1"/>
</dbReference>
<keyword evidence="8" id="KW-1185">Reference proteome</keyword>
<dbReference type="PANTHER" id="PTHR36438">
    <property type="entry name" value="IRON-SULFUR CLUSTER REPAIR PROTEIN YTFE"/>
    <property type="match status" value="1"/>
</dbReference>
<gene>
    <name evidence="7" type="ORF">C900_02000</name>
</gene>
<evidence type="ECO:0000256" key="3">
    <source>
        <dbReference type="ARBA" id="ARBA00022723"/>
    </source>
</evidence>
<evidence type="ECO:0000256" key="1">
    <source>
        <dbReference type="ARBA" id="ARBA00004496"/>
    </source>
</evidence>
<protein>
    <submittedName>
        <fullName evidence="7">Nitric oxide-dependent regulator DnrN or NorA</fullName>
    </submittedName>
</protein>
<dbReference type="Pfam" id="PF10006">
    <property type="entry name" value="DUF2249"/>
    <property type="match status" value="1"/>
</dbReference>
<evidence type="ECO:0000259" key="5">
    <source>
        <dbReference type="Pfam" id="PF01814"/>
    </source>
</evidence>
<dbReference type="InterPro" id="IPR018720">
    <property type="entry name" value="DUF2249"/>
</dbReference>
<dbReference type="InterPro" id="IPR038062">
    <property type="entry name" value="ScdA-like_N_sf"/>
</dbReference>